<sequence>MDFLCTNSSGTIHIIELKRPSIKLRTKGIQQISEYVEFIETQFPQTQGHVKGFLISDNMTYEPGAEKVRKGLESVDIYVKSYSDLLAEARRYNDDLYRMYENISNKKNEKVGE</sequence>
<dbReference type="InterPro" id="IPR048301">
    <property type="entry name" value="NucS_C"/>
</dbReference>
<name>A0A414DIB8_9FIRM</name>
<evidence type="ECO:0000259" key="1">
    <source>
        <dbReference type="Pfam" id="PF01939"/>
    </source>
</evidence>
<dbReference type="Gene3D" id="3.40.1350.10">
    <property type="match status" value="1"/>
</dbReference>
<protein>
    <submittedName>
        <fullName evidence="2">DUF91 domain-containing protein</fullName>
    </submittedName>
</protein>
<comment type="caution">
    <text evidence="2">The sequence shown here is derived from an EMBL/GenBank/DDBJ whole genome shotgun (WGS) entry which is preliminary data.</text>
</comment>
<evidence type="ECO:0000313" key="2">
    <source>
        <dbReference type="EMBL" id="RHD10817.1"/>
    </source>
</evidence>
<accession>A0A414DIB8</accession>
<dbReference type="EMBL" id="QSIS01000001">
    <property type="protein sequence ID" value="RHD10817.1"/>
    <property type="molecule type" value="Genomic_DNA"/>
</dbReference>
<evidence type="ECO:0000313" key="3">
    <source>
        <dbReference type="Proteomes" id="UP000284794"/>
    </source>
</evidence>
<reference evidence="2 3" key="1">
    <citation type="submission" date="2018-08" db="EMBL/GenBank/DDBJ databases">
        <title>A genome reference for cultivated species of the human gut microbiota.</title>
        <authorList>
            <person name="Zou Y."/>
            <person name="Xue W."/>
            <person name="Luo G."/>
        </authorList>
    </citation>
    <scope>NUCLEOTIDE SEQUENCE [LARGE SCALE GENOMIC DNA]</scope>
    <source>
        <strain evidence="2 3">AM32-2AC</strain>
    </source>
</reference>
<dbReference type="Pfam" id="PF01939">
    <property type="entry name" value="NucS_C"/>
    <property type="match status" value="1"/>
</dbReference>
<feature type="domain" description="Endonuclease NucS C-terminal" evidence="1">
    <location>
        <begin position="1"/>
        <end position="68"/>
    </location>
</feature>
<organism evidence="2 3">
    <name type="scientific">Lachnospira eligens</name>
    <dbReference type="NCBI Taxonomy" id="39485"/>
    <lineage>
        <taxon>Bacteria</taxon>
        <taxon>Bacillati</taxon>
        <taxon>Bacillota</taxon>
        <taxon>Clostridia</taxon>
        <taxon>Lachnospirales</taxon>
        <taxon>Lachnospiraceae</taxon>
        <taxon>Lachnospira</taxon>
    </lineage>
</organism>
<dbReference type="GO" id="GO:0003676">
    <property type="term" value="F:nucleic acid binding"/>
    <property type="evidence" value="ECO:0007669"/>
    <property type="project" value="InterPro"/>
</dbReference>
<dbReference type="GO" id="GO:0004519">
    <property type="term" value="F:endonuclease activity"/>
    <property type="evidence" value="ECO:0007669"/>
    <property type="project" value="InterPro"/>
</dbReference>
<dbReference type="AlphaFoldDB" id="A0A414DIB8"/>
<dbReference type="Proteomes" id="UP000284794">
    <property type="component" value="Unassembled WGS sequence"/>
</dbReference>
<gene>
    <name evidence="2" type="ORF">DW811_00080</name>
</gene>
<dbReference type="InterPro" id="IPR011856">
    <property type="entry name" value="tRNA_endonuc-like_dom_sf"/>
</dbReference>
<proteinExistence type="predicted"/>
<dbReference type="RefSeq" id="WP_118147936.1">
    <property type="nucleotide sequence ID" value="NZ_QRNP01000019.1"/>
</dbReference>